<name>A0AAE3JQJ5_9FLAO</name>
<protein>
    <submittedName>
        <fullName evidence="2">DUF2807 domain-containing protein</fullName>
    </submittedName>
</protein>
<keyword evidence="3" id="KW-1185">Reference proteome</keyword>
<dbReference type="RefSeq" id="WP_317901478.1">
    <property type="nucleotide sequence ID" value="NZ_JAIRBC010000007.1"/>
</dbReference>
<accession>A0AAE3JQJ5</accession>
<evidence type="ECO:0000259" key="1">
    <source>
        <dbReference type="Pfam" id="PF10988"/>
    </source>
</evidence>
<dbReference type="InterPro" id="IPR021255">
    <property type="entry name" value="DUF2807"/>
</dbReference>
<evidence type="ECO:0000313" key="2">
    <source>
        <dbReference type="EMBL" id="MCG2460333.1"/>
    </source>
</evidence>
<dbReference type="Pfam" id="PF10988">
    <property type="entry name" value="DUF2807"/>
    <property type="match status" value="1"/>
</dbReference>
<comment type="caution">
    <text evidence="2">The sequence shown here is derived from an EMBL/GenBank/DDBJ whole genome shotgun (WGS) entry which is preliminary data.</text>
</comment>
<dbReference type="EMBL" id="JAIRBC010000007">
    <property type="protein sequence ID" value="MCG2460333.1"/>
    <property type="molecule type" value="Genomic_DNA"/>
</dbReference>
<proteinExistence type="predicted"/>
<gene>
    <name evidence="2" type="ORF">K8352_06205</name>
</gene>
<dbReference type="Proteomes" id="UP001200642">
    <property type="component" value="Unassembled WGS sequence"/>
</dbReference>
<feature type="domain" description="Putative auto-transporter adhesin head GIN" evidence="1">
    <location>
        <begin position="40"/>
        <end position="177"/>
    </location>
</feature>
<sequence>MRKIALLVVMLSYGIGFSQRTPKIKGNGKVTEVGEALPSFNAVELVDNLDVFLEQSNETGYSISADENLIDVLKLKVEDNTLKISSYYKITGKKKLEITVRYNDLNKVTLSDGTIGSKETIILDELELTCLGYSKSNLKVNASVMDVFMKDNSTGDMNLKCDSLNVDLQDKADARIYSVTQTSKVQLQKNAKATLEGTVDSLSIHLADNAYVQAYKLEAGTIKATLEGGSKAEINAVNYLQLSSQGSSKTYLYGEGKITIDQFLDRSELIKRK</sequence>
<evidence type="ECO:0000313" key="3">
    <source>
        <dbReference type="Proteomes" id="UP001200642"/>
    </source>
</evidence>
<dbReference type="AlphaFoldDB" id="A0AAE3JQJ5"/>
<reference evidence="2" key="1">
    <citation type="submission" date="2023-02" db="EMBL/GenBank/DDBJ databases">
        <title>Genome of Flavobacteriaceae gen. nov. sp. strain F89.</title>
        <authorList>
            <person name="Wang Y."/>
        </authorList>
    </citation>
    <scope>NUCLEOTIDE SEQUENCE</scope>
    <source>
        <strain evidence="2">F89</strain>
    </source>
</reference>
<dbReference type="Gene3D" id="2.160.20.120">
    <property type="match status" value="1"/>
</dbReference>
<organism evidence="2 3">
    <name type="scientific">Cerina litoralis</name>
    <dbReference type="NCBI Taxonomy" id="2874477"/>
    <lineage>
        <taxon>Bacteria</taxon>
        <taxon>Pseudomonadati</taxon>
        <taxon>Bacteroidota</taxon>
        <taxon>Flavobacteriia</taxon>
        <taxon>Flavobacteriales</taxon>
        <taxon>Flavobacteriaceae</taxon>
        <taxon>Cerina</taxon>
    </lineage>
</organism>